<dbReference type="InterPro" id="IPR001969">
    <property type="entry name" value="Aspartic_peptidase_AS"/>
</dbReference>
<dbReference type="Pfam" id="PF13975">
    <property type="entry name" value="gag-asp_proteas"/>
    <property type="match status" value="1"/>
</dbReference>
<dbReference type="EC" id="3.4.23.-" evidence="2"/>
<evidence type="ECO:0000313" key="2">
    <source>
        <dbReference type="EMBL" id="THV24066.1"/>
    </source>
</evidence>
<dbReference type="SUPFAM" id="SSF50630">
    <property type="entry name" value="Acid proteases"/>
    <property type="match status" value="1"/>
</dbReference>
<comment type="caution">
    <text evidence="2">The sequence shown here is derived from an EMBL/GenBank/DDBJ whole genome shotgun (WGS) entry which is preliminary data.</text>
</comment>
<dbReference type="PROSITE" id="PS00141">
    <property type="entry name" value="ASP_PROTEASE"/>
    <property type="match status" value="1"/>
</dbReference>
<dbReference type="EMBL" id="STGV01000002">
    <property type="protein sequence ID" value="THV24066.1"/>
    <property type="molecule type" value="Genomic_DNA"/>
</dbReference>
<organism evidence="2 3">
    <name type="scientific">Peteryoungia ipomoeae</name>
    <dbReference type="NCBI Taxonomy" id="1210932"/>
    <lineage>
        <taxon>Bacteria</taxon>
        <taxon>Pseudomonadati</taxon>
        <taxon>Pseudomonadota</taxon>
        <taxon>Alphaproteobacteria</taxon>
        <taxon>Hyphomicrobiales</taxon>
        <taxon>Rhizobiaceae</taxon>
        <taxon>Peteryoungia</taxon>
    </lineage>
</organism>
<gene>
    <name evidence="2" type="ORF">FAA97_08835</name>
</gene>
<keyword evidence="3" id="KW-1185">Reference proteome</keyword>
<keyword evidence="1" id="KW-0732">Signal</keyword>
<keyword evidence="2" id="KW-0378">Hydrolase</keyword>
<dbReference type="InterPro" id="IPR011969">
    <property type="entry name" value="Clan_AA_Asp_peptidase_C"/>
</dbReference>
<protein>
    <submittedName>
        <fullName evidence="2">TIGR02281 family clan AA aspartic protease</fullName>
        <ecNumber evidence="2">3.4.23.-</ecNumber>
    </submittedName>
</protein>
<feature type="chain" id="PRO_5020189011" evidence="1">
    <location>
        <begin position="24"/>
        <end position="171"/>
    </location>
</feature>
<dbReference type="Proteomes" id="UP000308828">
    <property type="component" value="Unassembled WGS sequence"/>
</dbReference>
<dbReference type="CDD" id="cd05483">
    <property type="entry name" value="retropepsin_like_bacteria"/>
    <property type="match status" value="1"/>
</dbReference>
<dbReference type="RefSeq" id="WP_136598158.1">
    <property type="nucleotide sequence ID" value="NZ_STGV01000002.1"/>
</dbReference>
<evidence type="ECO:0000256" key="1">
    <source>
        <dbReference type="SAM" id="SignalP"/>
    </source>
</evidence>
<dbReference type="AlphaFoldDB" id="A0A4V4HMZ4"/>
<dbReference type="OrthoDB" id="7595324at2"/>
<name>A0A4V4HMZ4_9HYPH</name>
<dbReference type="NCBIfam" id="TIGR02281">
    <property type="entry name" value="clan_AA_DTGA"/>
    <property type="match status" value="1"/>
</dbReference>
<keyword evidence="2" id="KW-0645">Protease</keyword>
<dbReference type="GO" id="GO:0004190">
    <property type="term" value="F:aspartic-type endopeptidase activity"/>
    <property type="evidence" value="ECO:0007669"/>
    <property type="project" value="InterPro"/>
</dbReference>
<dbReference type="InterPro" id="IPR021109">
    <property type="entry name" value="Peptidase_aspartic_dom_sf"/>
</dbReference>
<proteinExistence type="predicted"/>
<feature type="signal peptide" evidence="1">
    <location>
        <begin position="1"/>
        <end position="23"/>
    </location>
</feature>
<accession>A0A4V4HMZ4</accession>
<dbReference type="GO" id="GO:0006508">
    <property type="term" value="P:proteolysis"/>
    <property type="evidence" value="ECO:0007669"/>
    <property type="project" value="UniProtKB-KW"/>
</dbReference>
<dbReference type="InterPro" id="IPR034122">
    <property type="entry name" value="Retropepsin-like_bacterial"/>
</dbReference>
<dbReference type="Gene3D" id="2.40.70.10">
    <property type="entry name" value="Acid Proteases"/>
    <property type="match status" value="1"/>
</dbReference>
<sequence length="171" mass="18324">MFARTLFTVLLLTLSATQWPTLATRVHDMLDKGDVGVDERGQLASASAGGQTVLAMGKNGHYNGTFRMNGKAVDAMVDTGASLIAINVSTARRLGFPPSSLDFKHSAETANGRIKAAHVVLERVEIGSVRVRDVDAFVLEDAALSSTLVGMSFLSKLKSYTADKRSLRLVQ</sequence>
<reference evidence="2 3" key="1">
    <citation type="submission" date="2019-04" db="EMBL/GenBank/DDBJ databases">
        <title>Genome sequence of strain shin9-1.</title>
        <authorList>
            <person name="Gao J."/>
            <person name="Sun J."/>
        </authorList>
    </citation>
    <scope>NUCLEOTIDE SEQUENCE [LARGE SCALE GENOMIC DNA]</scope>
    <source>
        <strain evidence="3">shin9-1</strain>
    </source>
</reference>
<evidence type="ECO:0000313" key="3">
    <source>
        <dbReference type="Proteomes" id="UP000308828"/>
    </source>
</evidence>